<dbReference type="EMBL" id="JNFF01000019">
    <property type="protein sequence ID" value="KEQ31321.1"/>
    <property type="molecule type" value="Genomic_DNA"/>
</dbReference>
<dbReference type="GO" id="GO:0015483">
    <property type="term" value="F:long-chain fatty acid transporting porin activity"/>
    <property type="evidence" value="ECO:0007669"/>
    <property type="project" value="TreeGrafter"/>
</dbReference>
<evidence type="ECO:0000256" key="8">
    <source>
        <dbReference type="SAM" id="MobiDB-lite"/>
    </source>
</evidence>
<evidence type="ECO:0000256" key="2">
    <source>
        <dbReference type="ARBA" id="ARBA00008163"/>
    </source>
</evidence>
<dbReference type="GO" id="GO:0009279">
    <property type="term" value="C:cell outer membrane"/>
    <property type="evidence" value="ECO:0007669"/>
    <property type="project" value="UniProtKB-SubCell"/>
</dbReference>
<evidence type="ECO:0000256" key="1">
    <source>
        <dbReference type="ARBA" id="ARBA00004571"/>
    </source>
</evidence>
<comment type="similarity">
    <text evidence="2">Belongs to the OmpP1/FadL family.</text>
</comment>
<dbReference type="Gene3D" id="2.40.160.60">
    <property type="entry name" value="Outer membrane protein transport protein (OMPP1/FadL/TodX)"/>
    <property type="match status" value="1"/>
</dbReference>
<evidence type="ECO:0000256" key="6">
    <source>
        <dbReference type="ARBA" id="ARBA00023136"/>
    </source>
</evidence>
<accession>A0A081PKU8</accession>
<protein>
    <submittedName>
        <fullName evidence="9">Uncharacterized protein</fullName>
    </submittedName>
</protein>
<dbReference type="PANTHER" id="PTHR35093:SF8">
    <property type="entry name" value="OUTER MEMBRANE PROTEIN NMB0088-RELATED"/>
    <property type="match status" value="1"/>
</dbReference>
<gene>
    <name evidence="9" type="ORF">N180_03490</name>
</gene>
<evidence type="ECO:0000313" key="9">
    <source>
        <dbReference type="EMBL" id="KEQ31321.1"/>
    </source>
</evidence>
<comment type="caution">
    <text evidence="9">The sequence shown here is derived from an EMBL/GenBank/DDBJ whole genome shotgun (WGS) entry which is preliminary data.</text>
</comment>
<keyword evidence="6" id="KW-0472">Membrane</keyword>
<dbReference type="SUPFAM" id="SSF56935">
    <property type="entry name" value="Porins"/>
    <property type="match status" value="1"/>
</dbReference>
<keyword evidence="3" id="KW-1134">Transmembrane beta strand</keyword>
<organism evidence="9 10">
    <name type="scientific">Pedobacter antarcticus 4BY</name>
    <dbReference type="NCBI Taxonomy" id="1358423"/>
    <lineage>
        <taxon>Bacteria</taxon>
        <taxon>Pseudomonadati</taxon>
        <taxon>Bacteroidota</taxon>
        <taxon>Sphingobacteriia</taxon>
        <taxon>Sphingobacteriales</taxon>
        <taxon>Sphingobacteriaceae</taxon>
        <taxon>Pedobacter</taxon>
    </lineage>
</organism>
<proteinExistence type="inferred from homology"/>
<evidence type="ECO:0000256" key="4">
    <source>
        <dbReference type="ARBA" id="ARBA00022692"/>
    </source>
</evidence>
<keyword evidence="7" id="KW-0998">Cell outer membrane</keyword>
<sequence length="518" mass="57072">MKKFIQLLIVATVATTGNIYAQGIYAGDALRFSRTDYGSSARFKGLGNAQISLGGDISSIGGNPAGLGMFTRSEFTISPEFNNTRANINYLGQQTKSTKNMLNLNQVAAVWYNPIVKAPGSDLNKGLISIVWGVGYNRNNDFSVENNFSGVNSNSSIADSWAQRANGQTPANFQRGSVEKMAFDSYLIDKQVGSPSNYFPATSQTNVQNQSEVREGSTSEMNFAAGLNFSNKFYLGASIGFVNVRYVTDRLYTESGTVINTVGPNDPAPDPSNPNEKPNPHIGQNYDLTYRSNQNTTGAGVNGRIGLIYKPVNTIRLGATFQTPTWMHMEEDFAEVIDTRFSGGGSPTINIFNDVANSNMNYNLRTPYKGSFGASVIIGQNALLTADVDYVDYSSTKLTVSDGYRDLIRSENQFIKDNYTHAFNYRVGGEYRIDQFSLRAGYGINGSPYKEDPKNRFDVKYYSGGIGYRVNEYYVDLAYQRTETHNTLSPYELADFSEPVATSKLSKNNVFLTVGVRF</sequence>
<evidence type="ECO:0000256" key="5">
    <source>
        <dbReference type="ARBA" id="ARBA00022729"/>
    </source>
</evidence>
<name>A0A081PKU8_9SPHI</name>
<comment type="subcellular location">
    <subcellularLocation>
        <location evidence="1">Cell outer membrane</location>
        <topology evidence="1">Multi-pass membrane protein</topology>
    </subcellularLocation>
</comment>
<keyword evidence="10" id="KW-1185">Reference proteome</keyword>
<evidence type="ECO:0000313" key="10">
    <source>
        <dbReference type="Proteomes" id="UP000028007"/>
    </source>
</evidence>
<dbReference type="RefSeq" id="WP_037438382.1">
    <property type="nucleotide sequence ID" value="NZ_JNFF01000019.1"/>
</dbReference>
<feature type="region of interest" description="Disordered" evidence="8">
    <location>
        <begin position="258"/>
        <end position="291"/>
    </location>
</feature>
<dbReference type="InterPro" id="IPR005017">
    <property type="entry name" value="OMPP1/FadL/TodX"/>
</dbReference>
<reference evidence="9 10" key="1">
    <citation type="journal article" date="1992" name="Int. J. Syst. Bacteriol.">
        <title>Sphingobacterium antarcticus sp. nov. a Psychrotrophic Bacterium from the Soils of Schirmacher Oasis, Antarctica.</title>
        <authorList>
            <person name="Shivaji S."/>
            <person name="Ray M.K."/>
            <person name="Rao N.S."/>
            <person name="Saiserr L."/>
            <person name="Jagannadham M.V."/>
            <person name="Kumar G.S."/>
            <person name="Reddy G."/>
            <person name="Bhargava P.M."/>
        </authorList>
    </citation>
    <scope>NUCLEOTIDE SEQUENCE [LARGE SCALE GENOMIC DNA]</scope>
    <source>
        <strain evidence="9 10">4BY</strain>
    </source>
</reference>
<dbReference type="eggNOG" id="COG2067">
    <property type="taxonomic scope" value="Bacteria"/>
</dbReference>
<dbReference type="Proteomes" id="UP000028007">
    <property type="component" value="Unassembled WGS sequence"/>
</dbReference>
<dbReference type="AlphaFoldDB" id="A0A081PKU8"/>
<keyword evidence="5" id="KW-0732">Signal</keyword>
<dbReference type="OrthoDB" id="9765571at2"/>
<evidence type="ECO:0000256" key="3">
    <source>
        <dbReference type="ARBA" id="ARBA00022452"/>
    </source>
</evidence>
<keyword evidence="4" id="KW-0812">Transmembrane</keyword>
<dbReference type="PANTHER" id="PTHR35093">
    <property type="entry name" value="OUTER MEMBRANE PROTEIN NMB0088-RELATED"/>
    <property type="match status" value="1"/>
</dbReference>
<evidence type="ECO:0000256" key="7">
    <source>
        <dbReference type="ARBA" id="ARBA00023237"/>
    </source>
</evidence>